<dbReference type="AlphaFoldDB" id="A0A7R9J0R1"/>
<keyword evidence="2" id="KW-1133">Transmembrane helix</keyword>
<sequence length="177" mass="20214">MLDSSDEDAPRRRASRRNRSLVVGITTRSKRPRRTEDGFSSTDDLETMPLNKRQSSANHRSRGRSQSLKAVGNPVQPATKEGSVTIDDTDADMLPFKHLFLLPAHLLVLYAILFSNYLYSTHHPKVSFYGNLISGNTASLLLFKLLSPSFYLFLKKRIKQNRFKCEKSLVKYDSHIR</sequence>
<accession>A0A7R9J0R1</accession>
<feature type="transmembrane region" description="Helical" evidence="2">
    <location>
        <begin position="99"/>
        <end position="120"/>
    </location>
</feature>
<evidence type="ECO:0000256" key="2">
    <source>
        <dbReference type="SAM" id="Phobius"/>
    </source>
</evidence>
<reference evidence="3" key="1">
    <citation type="submission" date="2020-11" db="EMBL/GenBank/DDBJ databases">
        <authorList>
            <person name="Tran Van P."/>
        </authorList>
    </citation>
    <scope>NUCLEOTIDE SEQUENCE</scope>
</reference>
<proteinExistence type="predicted"/>
<keyword evidence="2" id="KW-0472">Membrane</keyword>
<feature type="region of interest" description="Disordered" evidence="1">
    <location>
        <begin position="1"/>
        <end position="82"/>
    </location>
</feature>
<evidence type="ECO:0000313" key="3">
    <source>
        <dbReference type="EMBL" id="CAD7570379.1"/>
    </source>
</evidence>
<feature type="compositionally biased region" description="Polar residues" evidence="1">
    <location>
        <begin position="52"/>
        <end position="68"/>
    </location>
</feature>
<keyword evidence="2" id="KW-0812">Transmembrane</keyword>
<dbReference type="EMBL" id="OE180024">
    <property type="protein sequence ID" value="CAD7570379.1"/>
    <property type="molecule type" value="Genomic_DNA"/>
</dbReference>
<name>A0A7R9J0R1_TIMCA</name>
<protein>
    <submittedName>
        <fullName evidence="3">(California timema) hypothetical protein</fullName>
    </submittedName>
</protein>
<gene>
    <name evidence="3" type="ORF">TCMB3V08_LOCUS3084</name>
</gene>
<feature type="transmembrane region" description="Helical" evidence="2">
    <location>
        <begin position="132"/>
        <end position="154"/>
    </location>
</feature>
<evidence type="ECO:0000256" key="1">
    <source>
        <dbReference type="SAM" id="MobiDB-lite"/>
    </source>
</evidence>
<organism evidence="3">
    <name type="scientific">Timema californicum</name>
    <name type="common">California timema</name>
    <name type="synonym">Walking stick</name>
    <dbReference type="NCBI Taxonomy" id="61474"/>
    <lineage>
        <taxon>Eukaryota</taxon>
        <taxon>Metazoa</taxon>
        <taxon>Ecdysozoa</taxon>
        <taxon>Arthropoda</taxon>
        <taxon>Hexapoda</taxon>
        <taxon>Insecta</taxon>
        <taxon>Pterygota</taxon>
        <taxon>Neoptera</taxon>
        <taxon>Polyneoptera</taxon>
        <taxon>Phasmatodea</taxon>
        <taxon>Timematodea</taxon>
        <taxon>Timematoidea</taxon>
        <taxon>Timematidae</taxon>
        <taxon>Timema</taxon>
    </lineage>
</organism>